<protein>
    <submittedName>
        <fullName evidence="1">Uncharacterized protein</fullName>
    </submittedName>
</protein>
<proteinExistence type="predicted"/>
<accession>A0AAN9PQ67</accession>
<keyword evidence="2" id="KW-1185">Reference proteome</keyword>
<evidence type="ECO:0000313" key="2">
    <source>
        <dbReference type="Proteomes" id="UP001367508"/>
    </source>
</evidence>
<organism evidence="1 2">
    <name type="scientific">Canavalia gladiata</name>
    <name type="common">Sword bean</name>
    <name type="synonym">Dolichos gladiatus</name>
    <dbReference type="NCBI Taxonomy" id="3824"/>
    <lineage>
        <taxon>Eukaryota</taxon>
        <taxon>Viridiplantae</taxon>
        <taxon>Streptophyta</taxon>
        <taxon>Embryophyta</taxon>
        <taxon>Tracheophyta</taxon>
        <taxon>Spermatophyta</taxon>
        <taxon>Magnoliopsida</taxon>
        <taxon>eudicotyledons</taxon>
        <taxon>Gunneridae</taxon>
        <taxon>Pentapetalae</taxon>
        <taxon>rosids</taxon>
        <taxon>fabids</taxon>
        <taxon>Fabales</taxon>
        <taxon>Fabaceae</taxon>
        <taxon>Papilionoideae</taxon>
        <taxon>50 kb inversion clade</taxon>
        <taxon>NPAAA clade</taxon>
        <taxon>indigoferoid/millettioid clade</taxon>
        <taxon>Phaseoleae</taxon>
        <taxon>Canavalia</taxon>
    </lineage>
</organism>
<dbReference type="EMBL" id="JAYMYQ010000011">
    <property type="protein sequence ID" value="KAK7306304.1"/>
    <property type="molecule type" value="Genomic_DNA"/>
</dbReference>
<dbReference type="Proteomes" id="UP001367508">
    <property type="component" value="Unassembled WGS sequence"/>
</dbReference>
<evidence type="ECO:0000313" key="1">
    <source>
        <dbReference type="EMBL" id="KAK7306304.1"/>
    </source>
</evidence>
<sequence>MGKTVIRSFVVLGQDWNSGKDQGQWSNCIGRGTLGILEFLKGIRMLEQRIDFNCENKEGMRGPETKTLTESLNLQYDQFS</sequence>
<gene>
    <name evidence="1" type="ORF">VNO77_44232</name>
</gene>
<dbReference type="AlphaFoldDB" id="A0AAN9PQ67"/>
<name>A0AAN9PQ67_CANGL</name>
<reference evidence="1 2" key="1">
    <citation type="submission" date="2024-01" db="EMBL/GenBank/DDBJ databases">
        <title>The genomes of 5 underutilized Papilionoideae crops provide insights into root nodulation and disease resistanc.</title>
        <authorList>
            <person name="Jiang F."/>
        </authorList>
    </citation>
    <scope>NUCLEOTIDE SEQUENCE [LARGE SCALE GENOMIC DNA]</scope>
    <source>
        <strain evidence="1">LVBAO_FW01</strain>
        <tissue evidence="1">Leaves</tissue>
    </source>
</reference>
<comment type="caution">
    <text evidence="1">The sequence shown here is derived from an EMBL/GenBank/DDBJ whole genome shotgun (WGS) entry which is preliminary data.</text>
</comment>